<sequence length="184" mass="20476">SFPGENDLVSRFFSQPMEGAKDSSSRRQNNGHFSQMKKSTFRRTKIDRKRELISTSRVHSIKLNSVGNQIPTVEISSLTSSSELPPGVDLISKNLHQMAVQKMMLTNENNLISKFIKSTPDGSSEDDMAVQKMLTNKNNLISKFIKSTLFGSSEDDVNDEISTVGIWLKMEDNETNSNSTAAPT</sequence>
<keyword evidence="3" id="KW-1185">Reference proteome</keyword>
<dbReference type="Proteomes" id="UP001233999">
    <property type="component" value="Unassembled WGS sequence"/>
</dbReference>
<dbReference type="AlphaFoldDB" id="A0AAD8AJE0"/>
<dbReference type="EMBL" id="JASPKZ010000446">
    <property type="protein sequence ID" value="KAJ9600154.1"/>
    <property type="molecule type" value="Genomic_DNA"/>
</dbReference>
<feature type="compositionally biased region" description="Polar residues" evidence="1">
    <location>
        <begin position="26"/>
        <end position="38"/>
    </location>
</feature>
<gene>
    <name evidence="2" type="ORF">L9F63_009564</name>
</gene>
<comment type="caution">
    <text evidence="2">The sequence shown here is derived from an EMBL/GenBank/DDBJ whole genome shotgun (WGS) entry which is preliminary data.</text>
</comment>
<organism evidence="2 3">
    <name type="scientific">Diploptera punctata</name>
    <name type="common">Pacific beetle cockroach</name>
    <dbReference type="NCBI Taxonomy" id="6984"/>
    <lineage>
        <taxon>Eukaryota</taxon>
        <taxon>Metazoa</taxon>
        <taxon>Ecdysozoa</taxon>
        <taxon>Arthropoda</taxon>
        <taxon>Hexapoda</taxon>
        <taxon>Insecta</taxon>
        <taxon>Pterygota</taxon>
        <taxon>Neoptera</taxon>
        <taxon>Polyneoptera</taxon>
        <taxon>Dictyoptera</taxon>
        <taxon>Blattodea</taxon>
        <taxon>Blaberoidea</taxon>
        <taxon>Blaberidae</taxon>
        <taxon>Diplopterinae</taxon>
        <taxon>Diploptera</taxon>
    </lineage>
</organism>
<protein>
    <submittedName>
        <fullName evidence="2">Uncharacterized protein</fullName>
    </submittedName>
</protein>
<accession>A0AAD8AJE0</accession>
<evidence type="ECO:0000256" key="1">
    <source>
        <dbReference type="SAM" id="MobiDB-lite"/>
    </source>
</evidence>
<reference evidence="2" key="1">
    <citation type="journal article" date="2023" name="IScience">
        <title>Live-bearing cockroach genome reveals convergent evolutionary mechanisms linked to viviparity in insects and beyond.</title>
        <authorList>
            <person name="Fouks B."/>
            <person name="Harrison M.C."/>
            <person name="Mikhailova A.A."/>
            <person name="Marchal E."/>
            <person name="English S."/>
            <person name="Carruthers M."/>
            <person name="Jennings E.C."/>
            <person name="Chiamaka E.L."/>
            <person name="Frigard R.A."/>
            <person name="Pippel M."/>
            <person name="Attardo G.M."/>
            <person name="Benoit J.B."/>
            <person name="Bornberg-Bauer E."/>
            <person name="Tobe S.S."/>
        </authorList>
    </citation>
    <scope>NUCLEOTIDE SEQUENCE</scope>
    <source>
        <strain evidence="2">Stay&amp;Tobe</strain>
    </source>
</reference>
<name>A0AAD8AJE0_DIPPU</name>
<feature type="region of interest" description="Disordered" evidence="1">
    <location>
        <begin position="1"/>
        <end position="46"/>
    </location>
</feature>
<evidence type="ECO:0000313" key="2">
    <source>
        <dbReference type="EMBL" id="KAJ9600154.1"/>
    </source>
</evidence>
<evidence type="ECO:0000313" key="3">
    <source>
        <dbReference type="Proteomes" id="UP001233999"/>
    </source>
</evidence>
<proteinExistence type="predicted"/>
<reference evidence="2" key="2">
    <citation type="submission" date="2023-05" db="EMBL/GenBank/DDBJ databases">
        <authorList>
            <person name="Fouks B."/>
        </authorList>
    </citation>
    <scope>NUCLEOTIDE SEQUENCE</scope>
    <source>
        <strain evidence="2">Stay&amp;Tobe</strain>
        <tissue evidence="2">Testes</tissue>
    </source>
</reference>
<feature type="non-terminal residue" evidence="2">
    <location>
        <position position="184"/>
    </location>
</feature>
<feature type="non-terminal residue" evidence="2">
    <location>
        <position position="1"/>
    </location>
</feature>